<dbReference type="RefSeq" id="WP_380536052.1">
    <property type="nucleotide sequence ID" value="NZ_JBHFAB010000008.1"/>
</dbReference>
<organism evidence="3 4">
    <name type="scientific">Streptacidiphilus cavernicola</name>
    <dbReference type="NCBI Taxonomy" id="3342716"/>
    <lineage>
        <taxon>Bacteria</taxon>
        <taxon>Bacillati</taxon>
        <taxon>Actinomycetota</taxon>
        <taxon>Actinomycetes</taxon>
        <taxon>Kitasatosporales</taxon>
        <taxon>Streptomycetaceae</taxon>
        <taxon>Streptacidiphilus</taxon>
    </lineage>
</organism>
<feature type="compositionally biased region" description="Basic and acidic residues" evidence="1">
    <location>
        <begin position="1"/>
        <end position="11"/>
    </location>
</feature>
<dbReference type="Proteomes" id="UP001592531">
    <property type="component" value="Unassembled WGS sequence"/>
</dbReference>
<sequence>MAELPAHHDTGDSPDGGPVLAAPPGGRPGWLAPAGIALAVGLVVLMVVLHLLGVFGPGSH</sequence>
<feature type="transmembrane region" description="Helical" evidence="2">
    <location>
        <begin position="30"/>
        <end position="55"/>
    </location>
</feature>
<proteinExistence type="predicted"/>
<keyword evidence="4" id="KW-1185">Reference proteome</keyword>
<evidence type="ECO:0000313" key="4">
    <source>
        <dbReference type="Proteomes" id="UP001592531"/>
    </source>
</evidence>
<reference evidence="3 4" key="1">
    <citation type="submission" date="2024-09" db="EMBL/GenBank/DDBJ databases">
        <authorList>
            <person name="Lee S.D."/>
        </authorList>
    </citation>
    <scope>NUCLEOTIDE SEQUENCE [LARGE SCALE GENOMIC DNA]</scope>
    <source>
        <strain evidence="3 4">N8-3</strain>
    </source>
</reference>
<feature type="region of interest" description="Disordered" evidence="1">
    <location>
        <begin position="1"/>
        <end position="24"/>
    </location>
</feature>
<keyword evidence="2" id="KW-0472">Membrane</keyword>
<keyword evidence="2" id="KW-0812">Transmembrane</keyword>
<evidence type="ECO:0000313" key="3">
    <source>
        <dbReference type="EMBL" id="MFC1417724.1"/>
    </source>
</evidence>
<dbReference type="EMBL" id="JBHFAB010000008">
    <property type="protein sequence ID" value="MFC1417724.1"/>
    <property type="molecule type" value="Genomic_DNA"/>
</dbReference>
<comment type="caution">
    <text evidence="3">The sequence shown here is derived from an EMBL/GenBank/DDBJ whole genome shotgun (WGS) entry which is preliminary data.</text>
</comment>
<keyword evidence="2" id="KW-1133">Transmembrane helix</keyword>
<evidence type="ECO:0000256" key="1">
    <source>
        <dbReference type="SAM" id="MobiDB-lite"/>
    </source>
</evidence>
<accession>A0ABV6VVC5</accession>
<evidence type="ECO:0000256" key="2">
    <source>
        <dbReference type="SAM" id="Phobius"/>
    </source>
</evidence>
<name>A0ABV6VVC5_9ACTN</name>
<gene>
    <name evidence="3" type="ORF">ACEZDE_13855</name>
</gene>
<protein>
    <submittedName>
        <fullName evidence="3">Uncharacterized protein</fullName>
    </submittedName>
</protein>